<organism evidence="9 10">
    <name type="scientific">Ceratopteris richardii</name>
    <name type="common">Triangle waterfern</name>
    <dbReference type="NCBI Taxonomy" id="49495"/>
    <lineage>
        <taxon>Eukaryota</taxon>
        <taxon>Viridiplantae</taxon>
        <taxon>Streptophyta</taxon>
        <taxon>Embryophyta</taxon>
        <taxon>Tracheophyta</taxon>
        <taxon>Polypodiopsida</taxon>
        <taxon>Polypodiidae</taxon>
        <taxon>Polypodiales</taxon>
        <taxon>Pteridineae</taxon>
        <taxon>Pteridaceae</taxon>
        <taxon>Parkerioideae</taxon>
        <taxon>Ceratopteris</taxon>
    </lineage>
</organism>
<comment type="caution">
    <text evidence="9">The sequence shown here is derived from an EMBL/GenBank/DDBJ whole genome shotgun (WGS) entry which is preliminary data.</text>
</comment>
<evidence type="ECO:0000313" key="10">
    <source>
        <dbReference type="Proteomes" id="UP000825935"/>
    </source>
</evidence>
<protein>
    <recommendedName>
        <fullName evidence="8">AP2/ERF domain-containing protein</fullName>
    </recommendedName>
</protein>
<sequence>MLDLNLSPSSPKASCSPEKLARDRVLKSVNVDSSLTIEFTYSECDEAGSVEAIKSHLQPPNHQLEEQTASRVKEMISTDHSSITVSSILSSKTLHDPCQLVDCEASSNHVSPLGEGIPEGNLLNYLTGNLISSTERRHRMRSSYNLCNPTHEGVLRDELSSCKQRNADYCKLSPDNEIQLNNGENQLMQSPGSAVSTNVTMYADQMFFSSENLLPDSKHGAFEVVVKDEAAKHVSDDYDTDAQAFTVTRQLFPLTPCLREVQKSSSPQSPGQSFFQSTGETGCPLQAKAHIDSACHMLYGTSVSECRSAASAPNIFFHNGMINGTFDVIGASTALSPWRGVPCPPNSQVNLPSIACMSPLLTGVQAVRKSRRGPRSRSSIYRGVTFYRRTGRWESHIWDCGKQVYLGGFDTAHAAARAYDRAAIRFRGPDADINFSIGDYESEIKQMNTLSKEDFVHCLRRQSMGFARGHSRFRGIPLDSSARWEMRANQFLSKRIHDDAAIQPAWGHSVKEFDLPLHQKVPNDSMGDVNLEENLELSLGRSVQCEQSIQSKDANRLTAKQPSRGSPTTMVKDGNMASFCWPNQPAKLGAQQAMTCMATSPNKHLDFLSVPPVVPLAIGAGGWAWQLQQNKCATIASSPLPASSTMHVHVSSQLKHVAAASSGFSPQIMKQ</sequence>
<keyword evidence="3" id="KW-0238">DNA-binding</keyword>
<comment type="subcellular location">
    <subcellularLocation>
        <location evidence="1">Nucleus</location>
    </subcellularLocation>
</comment>
<dbReference type="Proteomes" id="UP000825935">
    <property type="component" value="Chromosome 13"/>
</dbReference>
<dbReference type="InterPro" id="IPR001471">
    <property type="entry name" value="AP2/ERF_dom"/>
</dbReference>
<gene>
    <name evidence="9" type="ORF">KP509_13G003200</name>
</gene>
<dbReference type="Gene3D" id="3.30.730.10">
    <property type="entry name" value="AP2/ERF domain"/>
    <property type="match status" value="1"/>
</dbReference>
<dbReference type="GO" id="GO:0003700">
    <property type="term" value="F:DNA-binding transcription factor activity"/>
    <property type="evidence" value="ECO:0007669"/>
    <property type="project" value="InterPro"/>
</dbReference>
<dbReference type="AlphaFoldDB" id="A0A8T2TEU4"/>
<dbReference type="GO" id="GO:0005634">
    <property type="term" value="C:nucleus"/>
    <property type="evidence" value="ECO:0007669"/>
    <property type="project" value="UniProtKB-SubCell"/>
</dbReference>
<dbReference type="PANTHER" id="PTHR32467">
    <property type="entry name" value="AP2-LIKE ETHYLENE-RESPONSIVE TRANSCRIPTION FACTOR"/>
    <property type="match status" value="1"/>
</dbReference>
<dbReference type="OrthoDB" id="207175at2759"/>
<dbReference type="PANTHER" id="PTHR32467:SF213">
    <property type="entry name" value="OS03G0770700 PROTEIN"/>
    <property type="match status" value="1"/>
</dbReference>
<keyword evidence="4" id="KW-0804">Transcription</keyword>
<dbReference type="Pfam" id="PF00847">
    <property type="entry name" value="AP2"/>
    <property type="match status" value="1"/>
</dbReference>
<dbReference type="InterPro" id="IPR036955">
    <property type="entry name" value="AP2/ERF_dom_sf"/>
</dbReference>
<keyword evidence="10" id="KW-1185">Reference proteome</keyword>
<accession>A0A8T2TEU4</accession>
<evidence type="ECO:0000313" key="9">
    <source>
        <dbReference type="EMBL" id="KAH7420356.1"/>
    </source>
</evidence>
<dbReference type="PROSITE" id="PS51032">
    <property type="entry name" value="AP2_ERF"/>
    <property type="match status" value="1"/>
</dbReference>
<proteinExistence type="inferred from homology"/>
<reference evidence="9" key="1">
    <citation type="submission" date="2021-08" db="EMBL/GenBank/DDBJ databases">
        <title>WGS assembly of Ceratopteris richardii.</title>
        <authorList>
            <person name="Marchant D.B."/>
            <person name="Chen G."/>
            <person name="Jenkins J."/>
            <person name="Shu S."/>
            <person name="Leebens-Mack J."/>
            <person name="Grimwood J."/>
            <person name="Schmutz J."/>
            <person name="Soltis P."/>
            <person name="Soltis D."/>
            <person name="Chen Z.-H."/>
        </authorList>
    </citation>
    <scope>NUCLEOTIDE SEQUENCE</scope>
    <source>
        <strain evidence="9">Whitten #5841</strain>
        <tissue evidence="9">Leaf</tissue>
    </source>
</reference>
<dbReference type="InterPro" id="IPR016177">
    <property type="entry name" value="DNA-bd_dom_sf"/>
</dbReference>
<comment type="similarity">
    <text evidence="6">Belongs to the AP2/ERF transcription factor family. AP2 subfamily.</text>
</comment>
<evidence type="ECO:0000256" key="7">
    <source>
        <dbReference type="SAM" id="MobiDB-lite"/>
    </source>
</evidence>
<evidence type="ECO:0000256" key="3">
    <source>
        <dbReference type="ARBA" id="ARBA00023125"/>
    </source>
</evidence>
<dbReference type="FunFam" id="3.30.730.10:FF:000004">
    <property type="entry name" value="AP2-like ethylene-responsive transcription factor"/>
    <property type="match status" value="1"/>
</dbReference>
<keyword evidence="2" id="KW-0805">Transcription regulation</keyword>
<name>A0A8T2TEU4_CERRI</name>
<evidence type="ECO:0000256" key="5">
    <source>
        <dbReference type="ARBA" id="ARBA00023242"/>
    </source>
</evidence>
<keyword evidence="5" id="KW-0539">Nucleus</keyword>
<feature type="domain" description="AP2/ERF" evidence="8">
    <location>
        <begin position="380"/>
        <end position="436"/>
    </location>
</feature>
<evidence type="ECO:0000256" key="2">
    <source>
        <dbReference type="ARBA" id="ARBA00023015"/>
    </source>
</evidence>
<evidence type="ECO:0000256" key="4">
    <source>
        <dbReference type="ARBA" id="ARBA00023163"/>
    </source>
</evidence>
<feature type="region of interest" description="Disordered" evidence="7">
    <location>
        <begin position="549"/>
        <end position="569"/>
    </location>
</feature>
<dbReference type="SUPFAM" id="SSF54171">
    <property type="entry name" value="DNA-binding domain"/>
    <property type="match status" value="1"/>
</dbReference>
<evidence type="ECO:0000259" key="8">
    <source>
        <dbReference type="PROSITE" id="PS51032"/>
    </source>
</evidence>
<evidence type="ECO:0000256" key="1">
    <source>
        <dbReference type="ARBA" id="ARBA00004123"/>
    </source>
</evidence>
<evidence type="ECO:0000256" key="6">
    <source>
        <dbReference type="ARBA" id="ARBA00037973"/>
    </source>
</evidence>
<dbReference type="EMBL" id="CM035418">
    <property type="protein sequence ID" value="KAH7420354.1"/>
    <property type="molecule type" value="Genomic_DNA"/>
</dbReference>
<dbReference type="GO" id="GO:0003677">
    <property type="term" value="F:DNA binding"/>
    <property type="evidence" value="ECO:0007669"/>
    <property type="project" value="UniProtKB-KW"/>
</dbReference>
<dbReference type="EMBL" id="CM035418">
    <property type="protein sequence ID" value="KAH7420356.1"/>
    <property type="molecule type" value="Genomic_DNA"/>
</dbReference>
<dbReference type="SMART" id="SM00380">
    <property type="entry name" value="AP2"/>
    <property type="match status" value="1"/>
</dbReference>